<feature type="domain" description="DUF397" evidence="2">
    <location>
        <begin position="11"/>
        <end position="63"/>
    </location>
</feature>
<name>A0A919V7U1_9ACTN</name>
<evidence type="ECO:0000256" key="1">
    <source>
        <dbReference type="SAM" id="MobiDB-lite"/>
    </source>
</evidence>
<dbReference type="EMBL" id="BOOW01000036">
    <property type="protein sequence ID" value="GII95475.1"/>
    <property type="molecule type" value="Genomic_DNA"/>
</dbReference>
<dbReference type="Pfam" id="PF04149">
    <property type="entry name" value="DUF397"/>
    <property type="match status" value="1"/>
</dbReference>
<accession>A0A919V7U1</accession>
<dbReference type="InterPro" id="IPR007278">
    <property type="entry name" value="DUF397"/>
</dbReference>
<evidence type="ECO:0000259" key="2">
    <source>
        <dbReference type="Pfam" id="PF04149"/>
    </source>
</evidence>
<proteinExistence type="predicted"/>
<keyword evidence="4" id="KW-1185">Reference proteome</keyword>
<evidence type="ECO:0000313" key="4">
    <source>
        <dbReference type="Proteomes" id="UP000606172"/>
    </source>
</evidence>
<dbReference type="Proteomes" id="UP000606172">
    <property type="component" value="Unassembled WGS sequence"/>
</dbReference>
<dbReference type="RefSeq" id="WP_239129858.1">
    <property type="nucleotide sequence ID" value="NZ_BOOW01000036.1"/>
</dbReference>
<feature type="region of interest" description="Disordered" evidence="1">
    <location>
        <begin position="1"/>
        <end position="20"/>
    </location>
</feature>
<sequence>MESHEVLEHSAGWRKASASNGGAGCVEVKIVEGGVALRDSKYPQAGVLLFYRAEWEAFQSGVRAGEFDLT</sequence>
<protein>
    <recommendedName>
        <fullName evidence="2">DUF397 domain-containing protein</fullName>
    </recommendedName>
</protein>
<comment type="caution">
    <text evidence="3">The sequence shown here is derived from an EMBL/GenBank/DDBJ whole genome shotgun (WGS) entry which is preliminary data.</text>
</comment>
<evidence type="ECO:0000313" key="3">
    <source>
        <dbReference type="EMBL" id="GII95475.1"/>
    </source>
</evidence>
<reference evidence="3" key="1">
    <citation type="submission" date="2021-01" db="EMBL/GenBank/DDBJ databases">
        <title>Whole genome shotgun sequence of Sinosporangium siamense NBRC 109515.</title>
        <authorList>
            <person name="Komaki H."/>
            <person name="Tamura T."/>
        </authorList>
    </citation>
    <scope>NUCLEOTIDE SEQUENCE</scope>
    <source>
        <strain evidence="3">NBRC 109515</strain>
    </source>
</reference>
<gene>
    <name evidence="3" type="ORF">Ssi02_57060</name>
</gene>
<organism evidence="3 4">
    <name type="scientific">Sinosporangium siamense</name>
    <dbReference type="NCBI Taxonomy" id="1367973"/>
    <lineage>
        <taxon>Bacteria</taxon>
        <taxon>Bacillati</taxon>
        <taxon>Actinomycetota</taxon>
        <taxon>Actinomycetes</taxon>
        <taxon>Streptosporangiales</taxon>
        <taxon>Streptosporangiaceae</taxon>
        <taxon>Sinosporangium</taxon>
    </lineage>
</organism>
<dbReference type="AlphaFoldDB" id="A0A919V7U1"/>